<keyword evidence="5 11" id="KW-0812">Transmembrane</keyword>
<feature type="transmembrane region" description="Helical" evidence="11">
    <location>
        <begin position="6"/>
        <end position="28"/>
    </location>
</feature>
<keyword evidence="4" id="KW-0645">Protease</keyword>
<dbReference type="InterPro" id="IPR004387">
    <property type="entry name" value="Pept_M50_Zn"/>
</dbReference>
<evidence type="ECO:0000259" key="12">
    <source>
        <dbReference type="SMART" id="SM00228"/>
    </source>
</evidence>
<evidence type="ECO:0000256" key="11">
    <source>
        <dbReference type="RuleBase" id="RU362031"/>
    </source>
</evidence>
<dbReference type="GO" id="GO:0016020">
    <property type="term" value="C:membrane"/>
    <property type="evidence" value="ECO:0007669"/>
    <property type="project" value="UniProtKB-SubCell"/>
</dbReference>
<gene>
    <name evidence="13" type="primary">rseP</name>
    <name evidence="13" type="ordered locus">TERTU_1011</name>
</gene>
<evidence type="ECO:0000256" key="1">
    <source>
        <dbReference type="ARBA" id="ARBA00001947"/>
    </source>
</evidence>
<dbReference type="HOGENOM" id="CLU_025778_0_2_6"/>
<evidence type="ECO:0000256" key="7">
    <source>
        <dbReference type="ARBA" id="ARBA00022833"/>
    </source>
</evidence>
<keyword evidence="10 11" id="KW-0472">Membrane</keyword>
<dbReference type="Pfam" id="PF02163">
    <property type="entry name" value="Peptidase_M50"/>
    <property type="match status" value="1"/>
</dbReference>
<dbReference type="InterPro" id="IPR041489">
    <property type="entry name" value="PDZ_6"/>
</dbReference>
<evidence type="ECO:0000256" key="9">
    <source>
        <dbReference type="ARBA" id="ARBA00023049"/>
    </source>
</evidence>
<dbReference type="CDD" id="cd06163">
    <property type="entry name" value="S2P-M50_PDZ_RseP-like"/>
    <property type="match status" value="2"/>
</dbReference>
<dbReference type="InterPro" id="IPR008915">
    <property type="entry name" value="Peptidase_M50"/>
</dbReference>
<evidence type="ECO:0000256" key="3">
    <source>
        <dbReference type="ARBA" id="ARBA00007931"/>
    </source>
</evidence>
<dbReference type="InterPro" id="IPR036034">
    <property type="entry name" value="PDZ_sf"/>
</dbReference>
<reference evidence="13 14" key="1">
    <citation type="journal article" date="2009" name="PLoS ONE">
        <title>The complete genome of Teredinibacter turnerae T7901: an intracellular endosymbiont of marine wood-boring bivalves (shipworms).</title>
        <authorList>
            <person name="Yang J.C."/>
            <person name="Madupu R."/>
            <person name="Durkin A.S."/>
            <person name="Ekborg N.A."/>
            <person name="Pedamallu C.S."/>
            <person name="Hostetler J.B."/>
            <person name="Radune D."/>
            <person name="Toms B.S."/>
            <person name="Henrissat B."/>
            <person name="Coutinho P.M."/>
            <person name="Schwarz S."/>
            <person name="Field L."/>
            <person name="Trindade-Silva A.E."/>
            <person name="Soares C.A.G."/>
            <person name="Elshahawi S."/>
            <person name="Hanora A."/>
            <person name="Schmidt E.W."/>
            <person name="Haygood M.G."/>
            <person name="Posfai J."/>
            <person name="Benner J."/>
            <person name="Madinger C."/>
            <person name="Nove J."/>
            <person name="Anton B."/>
            <person name="Chaudhary K."/>
            <person name="Foster J."/>
            <person name="Holman A."/>
            <person name="Kumar S."/>
            <person name="Lessard P.A."/>
            <person name="Luyten Y.A."/>
            <person name="Slatko B."/>
            <person name="Wood N."/>
            <person name="Wu B."/>
            <person name="Teplitski M."/>
            <person name="Mougous J.D."/>
            <person name="Ward N."/>
            <person name="Eisen J.A."/>
            <person name="Badger J.H."/>
            <person name="Distel D.L."/>
        </authorList>
    </citation>
    <scope>NUCLEOTIDE SEQUENCE [LARGE SCALE GENOMIC DNA]</scope>
    <source>
        <strain evidence="14">ATCC 39867 / T7901</strain>
    </source>
</reference>
<evidence type="ECO:0000256" key="6">
    <source>
        <dbReference type="ARBA" id="ARBA00022801"/>
    </source>
</evidence>
<dbReference type="Pfam" id="PF17820">
    <property type="entry name" value="PDZ_6"/>
    <property type="match status" value="2"/>
</dbReference>
<dbReference type="NCBIfam" id="TIGR00054">
    <property type="entry name" value="RIP metalloprotease RseP"/>
    <property type="match status" value="1"/>
</dbReference>
<sequence>MQFISTVFYFLIALMILVAIHEFGHFYVARRCGVRVLRFSIGFGSRLFSWRDKQGTEYAISAIPLGGYVKMLDEREGEVAPEDLPYTYNHKSPPQRIAIAMAGPLANLILAFILYWVFFFVRGGVTLAPVIGAVDAGSIAAAAGLEKGQEIVAVDGRAVHSRRDVELMLLNRVGETGQIAFVVTYPGSDLQYESRANINGWMQDVVAPDLVKGVGIRFFEPKIATEIGTVEPESAAARAGFKEGDRILEADGVAMEDGRQWIDYVRAHPAEEIRVLVARDNGQEELFLTPGVKKDSAGIEYGFAGVSLPQVDSWPEEMVRFQHFGPLDSAVKAAQETRDVVTMVLLSVKKLVVGEISTKNLSGPIGIAKVAGDSAKAGIWSFVNFLAYISVLLGVFNLLPIPVLDGGHIVYGLIEWVKGSPVSEKVQVWGYQVGMALILGLMAIAFYHDIMRL</sequence>
<feature type="transmembrane region" description="Helical" evidence="11">
    <location>
        <begin position="428"/>
        <end position="447"/>
    </location>
</feature>
<evidence type="ECO:0000256" key="2">
    <source>
        <dbReference type="ARBA" id="ARBA00004141"/>
    </source>
</evidence>
<dbReference type="EMBL" id="CP001614">
    <property type="protein sequence ID" value="ACR14098.1"/>
    <property type="molecule type" value="Genomic_DNA"/>
</dbReference>
<dbReference type="SUPFAM" id="SSF50156">
    <property type="entry name" value="PDZ domain-like"/>
    <property type="match status" value="2"/>
</dbReference>
<dbReference type="Proteomes" id="UP000009080">
    <property type="component" value="Chromosome"/>
</dbReference>
<dbReference type="PANTHER" id="PTHR42837">
    <property type="entry name" value="REGULATOR OF SIGMA-E PROTEASE RSEP"/>
    <property type="match status" value="1"/>
</dbReference>
<keyword evidence="7 11" id="KW-0862">Zinc</keyword>
<evidence type="ECO:0000256" key="4">
    <source>
        <dbReference type="ARBA" id="ARBA00022670"/>
    </source>
</evidence>
<dbReference type="KEGG" id="ttu:TERTU_1011"/>
<dbReference type="GO" id="GO:0004222">
    <property type="term" value="F:metalloendopeptidase activity"/>
    <property type="evidence" value="ECO:0007669"/>
    <property type="project" value="InterPro"/>
</dbReference>
<comment type="subcellular location">
    <subcellularLocation>
        <location evidence="2">Membrane</location>
        <topology evidence="2">Multi-pass membrane protein</topology>
    </subcellularLocation>
</comment>
<dbReference type="OrthoDB" id="9782003at2"/>
<dbReference type="AlphaFoldDB" id="C5BQG2"/>
<dbReference type="SMART" id="SM00228">
    <property type="entry name" value="PDZ"/>
    <property type="match status" value="2"/>
</dbReference>
<dbReference type="Gene3D" id="2.30.42.10">
    <property type="match status" value="2"/>
</dbReference>
<keyword evidence="9 11" id="KW-0482">Metalloprotease</keyword>
<feature type="transmembrane region" description="Helical" evidence="11">
    <location>
        <begin position="97"/>
        <end position="118"/>
    </location>
</feature>
<dbReference type="eggNOG" id="COG0750">
    <property type="taxonomic scope" value="Bacteria"/>
</dbReference>
<protein>
    <recommendedName>
        <fullName evidence="11">Zinc metalloprotease</fullName>
        <ecNumber evidence="11">3.4.24.-</ecNumber>
    </recommendedName>
</protein>
<comment type="similarity">
    <text evidence="3 11">Belongs to the peptidase M50B family.</text>
</comment>
<keyword evidence="11" id="KW-0479">Metal-binding</keyword>
<accession>C5BQG2</accession>
<dbReference type="EC" id="3.4.24.-" evidence="11"/>
<feature type="transmembrane region" description="Helical" evidence="11">
    <location>
        <begin position="379"/>
        <end position="399"/>
    </location>
</feature>
<keyword evidence="8 11" id="KW-1133">Transmembrane helix</keyword>
<evidence type="ECO:0000256" key="10">
    <source>
        <dbReference type="ARBA" id="ARBA00023136"/>
    </source>
</evidence>
<evidence type="ECO:0000313" key="13">
    <source>
        <dbReference type="EMBL" id="ACR14098.1"/>
    </source>
</evidence>
<feature type="domain" description="PDZ" evidence="12">
    <location>
        <begin position="115"/>
        <end position="187"/>
    </location>
</feature>
<evidence type="ECO:0000313" key="14">
    <source>
        <dbReference type="Proteomes" id="UP000009080"/>
    </source>
</evidence>
<comment type="cofactor">
    <cofactor evidence="1 11">
        <name>Zn(2+)</name>
        <dbReference type="ChEBI" id="CHEBI:29105"/>
    </cofactor>
</comment>
<evidence type="ECO:0000256" key="8">
    <source>
        <dbReference type="ARBA" id="ARBA00022989"/>
    </source>
</evidence>
<keyword evidence="14" id="KW-1185">Reference proteome</keyword>
<feature type="domain" description="PDZ" evidence="12">
    <location>
        <begin position="212"/>
        <end position="281"/>
    </location>
</feature>
<dbReference type="STRING" id="377629.TERTU_1011"/>
<dbReference type="RefSeq" id="WP_015820214.1">
    <property type="nucleotide sequence ID" value="NC_012997.1"/>
</dbReference>
<dbReference type="PANTHER" id="PTHR42837:SF2">
    <property type="entry name" value="MEMBRANE METALLOPROTEASE ARASP2, CHLOROPLASTIC-RELATED"/>
    <property type="match status" value="1"/>
</dbReference>
<evidence type="ECO:0000256" key="5">
    <source>
        <dbReference type="ARBA" id="ARBA00022692"/>
    </source>
</evidence>
<name>C5BQG2_TERTT</name>
<organism evidence="13 14">
    <name type="scientific">Teredinibacter turnerae (strain ATCC 39867 / T7901)</name>
    <dbReference type="NCBI Taxonomy" id="377629"/>
    <lineage>
        <taxon>Bacteria</taxon>
        <taxon>Pseudomonadati</taxon>
        <taxon>Pseudomonadota</taxon>
        <taxon>Gammaproteobacteria</taxon>
        <taxon>Cellvibrionales</taxon>
        <taxon>Cellvibrionaceae</taxon>
        <taxon>Teredinibacter</taxon>
    </lineage>
</organism>
<proteinExistence type="inferred from homology"/>
<keyword evidence="6 11" id="KW-0378">Hydrolase</keyword>
<dbReference type="GO" id="GO:0006508">
    <property type="term" value="P:proteolysis"/>
    <property type="evidence" value="ECO:0007669"/>
    <property type="project" value="UniProtKB-KW"/>
</dbReference>
<dbReference type="GO" id="GO:0046872">
    <property type="term" value="F:metal ion binding"/>
    <property type="evidence" value="ECO:0007669"/>
    <property type="project" value="UniProtKB-KW"/>
</dbReference>
<dbReference type="InterPro" id="IPR001478">
    <property type="entry name" value="PDZ"/>
</dbReference>